<keyword evidence="2" id="KW-1185">Reference proteome</keyword>
<evidence type="ECO:0000313" key="1">
    <source>
        <dbReference type="EMBL" id="KAH0467306.1"/>
    </source>
</evidence>
<sequence>MEEEAECSGNGDEGLLKLLGNSIPNDALYIRADFRVIILPELGGARLNQEANSTDGDKQQKL</sequence>
<dbReference type="AlphaFoldDB" id="A0AAV7HEB0"/>
<reference evidence="1 2" key="1">
    <citation type="journal article" date="2021" name="Hortic Res">
        <title>Chromosome-scale assembly of the Dendrobium chrysotoxum genome enhances the understanding of orchid evolution.</title>
        <authorList>
            <person name="Zhang Y."/>
            <person name="Zhang G.Q."/>
            <person name="Zhang D."/>
            <person name="Liu X.D."/>
            <person name="Xu X.Y."/>
            <person name="Sun W.H."/>
            <person name="Yu X."/>
            <person name="Zhu X."/>
            <person name="Wang Z.W."/>
            <person name="Zhao X."/>
            <person name="Zhong W.Y."/>
            <person name="Chen H."/>
            <person name="Yin W.L."/>
            <person name="Huang T."/>
            <person name="Niu S.C."/>
            <person name="Liu Z.J."/>
        </authorList>
    </citation>
    <scope>NUCLEOTIDE SEQUENCE [LARGE SCALE GENOMIC DNA]</scope>
    <source>
        <strain evidence="1">Lindl</strain>
    </source>
</reference>
<accession>A0AAV7HEB0</accession>
<name>A0AAV7HEB0_DENCH</name>
<organism evidence="1 2">
    <name type="scientific">Dendrobium chrysotoxum</name>
    <name type="common">Orchid</name>
    <dbReference type="NCBI Taxonomy" id="161865"/>
    <lineage>
        <taxon>Eukaryota</taxon>
        <taxon>Viridiplantae</taxon>
        <taxon>Streptophyta</taxon>
        <taxon>Embryophyta</taxon>
        <taxon>Tracheophyta</taxon>
        <taxon>Spermatophyta</taxon>
        <taxon>Magnoliopsida</taxon>
        <taxon>Liliopsida</taxon>
        <taxon>Asparagales</taxon>
        <taxon>Orchidaceae</taxon>
        <taxon>Epidendroideae</taxon>
        <taxon>Malaxideae</taxon>
        <taxon>Dendrobiinae</taxon>
        <taxon>Dendrobium</taxon>
    </lineage>
</organism>
<comment type="caution">
    <text evidence="1">The sequence shown here is derived from an EMBL/GenBank/DDBJ whole genome shotgun (WGS) entry which is preliminary data.</text>
</comment>
<proteinExistence type="predicted"/>
<protein>
    <submittedName>
        <fullName evidence="1">Uncharacterized protein</fullName>
    </submittedName>
</protein>
<evidence type="ECO:0000313" key="2">
    <source>
        <dbReference type="Proteomes" id="UP000775213"/>
    </source>
</evidence>
<dbReference type="EMBL" id="JAGFBR010000005">
    <property type="protein sequence ID" value="KAH0467306.1"/>
    <property type="molecule type" value="Genomic_DNA"/>
</dbReference>
<dbReference type="Proteomes" id="UP000775213">
    <property type="component" value="Unassembled WGS sequence"/>
</dbReference>
<gene>
    <name evidence="1" type="ORF">IEQ34_004544</name>
</gene>